<proteinExistence type="predicted"/>
<reference evidence="1" key="2">
    <citation type="submission" date="2023-06" db="EMBL/GenBank/DDBJ databases">
        <title>Long-read-based genome assembly of the green algal bacterivore Cymbomonas tetramitiformis.</title>
        <authorList>
            <person name="Gyaltshen Y."/>
            <person name="Rozenberg A."/>
            <person name="Paasch A."/>
            <person name="Burns J.A."/>
            <person name="Warring S."/>
            <person name="Larson R."/>
            <person name="Maurer-Alcala X."/>
            <person name="Dacks J."/>
            <person name="Kim E."/>
        </authorList>
    </citation>
    <scope>NUCLEOTIDE SEQUENCE</scope>
    <source>
        <strain evidence="1">PLY_AMNH</strain>
    </source>
</reference>
<dbReference type="EMBL" id="LGRX02024221">
    <property type="protein sequence ID" value="KAK3254063.1"/>
    <property type="molecule type" value="Genomic_DNA"/>
</dbReference>
<sequence length="264" mass="29707">MQRFIEKVGAVQIKKSGSLNTGQPQEKREIEHGAAYFRINAVARNTRSSCETTVKYSTIKAYLAALRDLHLELECPLPEFEDLKRLRRTLQGIKRLTGNPKCKKLLVGPKQLIRIFFGGKVDLSRENDLSLLDQMPPGIRWLLQEGQHHGQEAGLLCPVRSHAPRGVKFHGKGQMEVAAGFSKTNQFAERERKALFQTVRYSVFCATTLTRKMLALNKLPGSTKAPVLSYRKAVDEYHEMTQEQRLAIPKLVADSMEAAVDACC</sequence>
<protein>
    <submittedName>
        <fullName evidence="1">Uncharacterized protein</fullName>
    </submittedName>
</protein>
<keyword evidence="3" id="KW-1185">Reference proteome</keyword>
<comment type="caution">
    <text evidence="1">The sequence shown here is derived from an EMBL/GenBank/DDBJ whole genome shotgun (WGS) entry which is preliminary data.</text>
</comment>
<name>A0AAE0F6Z0_9CHLO</name>
<evidence type="ECO:0000313" key="2">
    <source>
        <dbReference type="EMBL" id="KAK3254260.1"/>
    </source>
</evidence>
<gene>
    <name evidence="2" type="ORF">CYMTET_36522</name>
    <name evidence="1" type="ORF">CYMTET_36709</name>
</gene>
<accession>A0AAE0F6Z0</accession>
<evidence type="ECO:0000313" key="1">
    <source>
        <dbReference type="EMBL" id="KAK3254063.1"/>
    </source>
</evidence>
<dbReference type="Proteomes" id="UP001190700">
    <property type="component" value="Unassembled WGS sequence"/>
</dbReference>
<dbReference type="EMBL" id="LGRX02023841">
    <property type="protein sequence ID" value="KAK3254260.1"/>
    <property type="molecule type" value="Genomic_DNA"/>
</dbReference>
<evidence type="ECO:0000313" key="3">
    <source>
        <dbReference type="Proteomes" id="UP001190700"/>
    </source>
</evidence>
<dbReference type="AlphaFoldDB" id="A0AAE0F6Z0"/>
<reference evidence="1 3" key="1">
    <citation type="journal article" date="2015" name="Genome Biol. Evol.">
        <title>Comparative Genomics of a Bacterivorous Green Alga Reveals Evolutionary Causalities and Consequences of Phago-Mixotrophic Mode of Nutrition.</title>
        <authorList>
            <person name="Burns J.A."/>
            <person name="Paasch A."/>
            <person name="Narechania A."/>
            <person name="Kim E."/>
        </authorList>
    </citation>
    <scope>NUCLEOTIDE SEQUENCE [LARGE SCALE GENOMIC DNA]</scope>
    <source>
        <strain evidence="1">PLY_AMNH</strain>
    </source>
</reference>
<organism evidence="1 3">
    <name type="scientific">Cymbomonas tetramitiformis</name>
    <dbReference type="NCBI Taxonomy" id="36881"/>
    <lineage>
        <taxon>Eukaryota</taxon>
        <taxon>Viridiplantae</taxon>
        <taxon>Chlorophyta</taxon>
        <taxon>Pyramimonadophyceae</taxon>
        <taxon>Pyramimonadales</taxon>
        <taxon>Pyramimonadaceae</taxon>
        <taxon>Cymbomonas</taxon>
    </lineage>
</organism>